<evidence type="ECO:0000313" key="7">
    <source>
        <dbReference type="Proteomes" id="UP001461341"/>
    </source>
</evidence>
<dbReference type="PRINTS" id="PR00036">
    <property type="entry name" value="HTHLACI"/>
</dbReference>
<keyword evidence="2 6" id="KW-0238">DNA-binding</keyword>
<dbReference type="Proteomes" id="UP001461341">
    <property type="component" value="Chromosome"/>
</dbReference>
<feature type="domain" description="HTH lacI-type" evidence="4">
    <location>
        <begin position="2"/>
        <end position="57"/>
    </location>
</feature>
<reference evidence="6 7" key="1">
    <citation type="submission" date="2023-03" db="EMBL/GenBank/DDBJ databases">
        <title>Novel Species.</title>
        <authorList>
            <person name="Ma S."/>
        </authorList>
    </citation>
    <scope>NUCLEOTIDE SEQUENCE [LARGE SCALE GENOMIC DNA]</scope>
    <source>
        <strain evidence="6 7">B11</strain>
    </source>
</reference>
<dbReference type="CDD" id="cd01392">
    <property type="entry name" value="HTH_LacI"/>
    <property type="match status" value="1"/>
</dbReference>
<evidence type="ECO:0000259" key="4">
    <source>
        <dbReference type="PROSITE" id="PS50932"/>
    </source>
</evidence>
<keyword evidence="3" id="KW-0804">Transcription</keyword>
<keyword evidence="1" id="KW-0805">Transcription regulation</keyword>
<organism evidence="6 7">
    <name type="scientific">Thermatribacter velox</name>
    <dbReference type="NCBI Taxonomy" id="3039681"/>
    <lineage>
        <taxon>Bacteria</taxon>
        <taxon>Pseudomonadati</taxon>
        <taxon>Atribacterota</taxon>
        <taxon>Atribacteria</taxon>
        <taxon>Atribacterales</taxon>
        <taxon>Thermatribacteraceae</taxon>
        <taxon>Thermatribacter</taxon>
    </lineage>
</organism>
<gene>
    <name evidence="6" type="ORF">QBE54_08195</name>
</gene>
<name>A0ABZ2YBE9_9BACT</name>
<dbReference type="GO" id="GO:0003677">
    <property type="term" value="F:DNA binding"/>
    <property type="evidence" value="ECO:0007669"/>
    <property type="project" value="UniProtKB-KW"/>
</dbReference>
<evidence type="ECO:0000256" key="2">
    <source>
        <dbReference type="ARBA" id="ARBA00023125"/>
    </source>
</evidence>
<evidence type="ECO:0000259" key="5">
    <source>
        <dbReference type="PROSITE" id="PS50943"/>
    </source>
</evidence>
<evidence type="ECO:0000313" key="6">
    <source>
        <dbReference type="EMBL" id="WZL75566.1"/>
    </source>
</evidence>
<dbReference type="EMBL" id="CP121689">
    <property type="protein sequence ID" value="WZL75566.1"/>
    <property type="molecule type" value="Genomic_DNA"/>
</dbReference>
<dbReference type="SMART" id="SM00354">
    <property type="entry name" value="HTH_LACI"/>
    <property type="match status" value="1"/>
</dbReference>
<dbReference type="SUPFAM" id="SSF47413">
    <property type="entry name" value="lambda repressor-like DNA-binding domains"/>
    <property type="match status" value="1"/>
</dbReference>
<dbReference type="RefSeq" id="WP_369017715.1">
    <property type="nucleotide sequence ID" value="NZ_CP121689.1"/>
</dbReference>
<dbReference type="PROSITE" id="PS50943">
    <property type="entry name" value="HTH_CROC1"/>
    <property type="match status" value="1"/>
</dbReference>
<dbReference type="InterPro" id="IPR010982">
    <property type="entry name" value="Lambda_DNA-bd_dom_sf"/>
</dbReference>
<dbReference type="PROSITE" id="PS00356">
    <property type="entry name" value="HTH_LACI_1"/>
    <property type="match status" value="1"/>
</dbReference>
<dbReference type="CDD" id="cd06267">
    <property type="entry name" value="PBP1_LacI_sugar_binding-like"/>
    <property type="match status" value="1"/>
</dbReference>
<dbReference type="Gene3D" id="1.10.260.40">
    <property type="entry name" value="lambda repressor-like DNA-binding domains"/>
    <property type="match status" value="1"/>
</dbReference>
<evidence type="ECO:0000256" key="3">
    <source>
        <dbReference type="ARBA" id="ARBA00023163"/>
    </source>
</evidence>
<keyword evidence="7" id="KW-1185">Reference proteome</keyword>
<dbReference type="PROSITE" id="PS50932">
    <property type="entry name" value="HTH_LACI_2"/>
    <property type="match status" value="1"/>
</dbReference>
<evidence type="ECO:0000256" key="1">
    <source>
        <dbReference type="ARBA" id="ARBA00023015"/>
    </source>
</evidence>
<dbReference type="PANTHER" id="PTHR30146">
    <property type="entry name" value="LACI-RELATED TRANSCRIPTIONAL REPRESSOR"/>
    <property type="match status" value="1"/>
</dbReference>
<dbReference type="SUPFAM" id="SSF53822">
    <property type="entry name" value="Periplasmic binding protein-like I"/>
    <property type="match status" value="1"/>
</dbReference>
<protein>
    <submittedName>
        <fullName evidence="6">LacI family DNA-binding transcriptional regulator</fullName>
    </submittedName>
</protein>
<dbReference type="InterPro" id="IPR000843">
    <property type="entry name" value="HTH_LacI"/>
</dbReference>
<feature type="domain" description="HTH cro/C1-type" evidence="5">
    <location>
        <begin position="3"/>
        <end position="47"/>
    </location>
</feature>
<dbReference type="InterPro" id="IPR028082">
    <property type="entry name" value="Peripla_BP_I"/>
</dbReference>
<dbReference type="Pfam" id="PF13377">
    <property type="entry name" value="Peripla_BP_3"/>
    <property type="match status" value="1"/>
</dbReference>
<dbReference type="InterPro" id="IPR046335">
    <property type="entry name" value="LacI/GalR-like_sensor"/>
</dbReference>
<dbReference type="Pfam" id="PF00356">
    <property type="entry name" value="LacI"/>
    <property type="match status" value="1"/>
</dbReference>
<dbReference type="Gene3D" id="3.40.50.2300">
    <property type="match status" value="2"/>
</dbReference>
<dbReference type="InterPro" id="IPR001387">
    <property type="entry name" value="Cro/C1-type_HTH"/>
</dbReference>
<sequence>MVTIAEIARLAGVSKTTVSNVLNGKTNQVSEETRKKVLKIIEESGYFPHQAARALKSKRTRTIGLLFPHMPLRLLSNSFFFPGFLTGVAEACEEFSYQLLVTTSFKNCDTDFHYERLLKTRSVDGLIVSDIFHHDSRFAVLKKASIPFVSIGKPEGGEIEEIYWVDHNQEKIAERAVDYLIGLGHRDIAFIGLSLKRVYTAQRLRGYQRALRKAGLPFREELILCEEMWHEEAERKIKAFLRKLSSFTAIFSIGGNLTLDCLRVLEGLGLSVPGDVSLLGNIEVEGKRFLGINLSGVRTYPRKLGYETAKNLINLIEDKPAPKSLVLEADLVEGESCRRIG</sequence>
<dbReference type="PANTHER" id="PTHR30146:SF109">
    <property type="entry name" value="HTH-TYPE TRANSCRIPTIONAL REGULATOR GALS"/>
    <property type="match status" value="1"/>
</dbReference>
<proteinExistence type="predicted"/>
<accession>A0ABZ2YBE9</accession>